<organism evidence="1 2">
    <name type="scientific">Entomophthora muscae</name>
    <dbReference type="NCBI Taxonomy" id="34485"/>
    <lineage>
        <taxon>Eukaryota</taxon>
        <taxon>Fungi</taxon>
        <taxon>Fungi incertae sedis</taxon>
        <taxon>Zoopagomycota</taxon>
        <taxon>Entomophthoromycotina</taxon>
        <taxon>Entomophthoromycetes</taxon>
        <taxon>Entomophthorales</taxon>
        <taxon>Entomophthoraceae</taxon>
        <taxon>Entomophthora</taxon>
    </lineage>
</organism>
<sequence length="331" mass="36539">MVPTTGATSPLVTLSSHTFSGTSPFVSEVPRQPKVSSPSLEKDIPDSPSTPMVMVLSPGPAWALFQLSPSIMSTSAPLRSLSSNQALWQCTLFLVSILAMPLKICIPSSWTLVSPCVDGVYGDYWVLDNQFIQPTLVHHQLALGSWNQLMTAVATAVTSDKLLLTMLTEKPQLQDTDPDTLRAACLQIFGLEPEQDLTLENPLKLDELNSPTLALLRLKDPVNSTNQRAGLAIDPEITWATTEGETENIPIERGPPRGNQSHNLTREFELSQFEPANEITPKIDATKDWENLVNGKSWANRICESLIMTDEHTYTLDHQENAHNHYCNKVT</sequence>
<gene>
    <name evidence="1" type="ORF">DSO57_1013374</name>
</gene>
<comment type="caution">
    <text evidence="1">The sequence shown here is derived from an EMBL/GenBank/DDBJ whole genome shotgun (WGS) entry which is preliminary data.</text>
</comment>
<accession>A0ACC2RKJ3</accession>
<protein>
    <submittedName>
        <fullName evidence="1">Uncharacterized protein</fullName>
    </submittedName>
</protein>
<name>A0ACC2RKJ3_9FUNG</name>
<dbReference type="Proteomes" id="UP001165960">
    <property type="component" value="Unassembled WGS sequence"/>
</dbReference>
<keyword evidence="2" id="KW-1185">Reference proteome</keyword>
<reference evidence="1" key="1">
    <citation type="submission" date="2022-04" db="EMBL/GenBank/DDBJ databases">
        <title>Genome of the entomopathogenic fungus Entomophthora muscae.</title>
        <authorList>
            <person name="Elya C."/>
            <person name="Lovett B.R."/>
            <person name="Lee E."/>
            <person name="Macias A.M."/>
            <person name="Hajek A.E."/>
            <person name="De Bivort B.L."/>
            <person name="Kasson M.T."/>
            <person name="De Fine Licht H.H."/>
            <person name="Stajich J.E."/>
        </authorList>
    </citation>
    <scope>NUCLEOTIDE SEQUENCE</scope>
    <source>
        <strain evidence="1">Berkeley</strain>
    </source>
</reference>
<evidence type="ECO:0000313" key="2">
    <source>
        <dbReference type="Proteomes" id="UP001165960"/>
    </source>
</evidence>
<dbReference type="EMBL" id="QTSX02007149">
    <property type="protein sequence ID" value="KAJ9050573.1"/>
    <property type="molecule type" value="Genomic_DNA"/>
</dbReference>
<proteinExistence type="predicted"/>
<evidence type="ECO:0000313" key="1">
    <source>
        <dbReference type="EMBL" id="KAJ9050573.1"/>
    </source>
</evidence>